<evidence type="ECO:0000259" key="13">
    <source>
        <dbReference type="PROSITE" id="PS50011"/>
    </source>
</evidence>
<evidence type="ECO:0000256" key="4">
    <source>
        <dbReference type="ARBA" id="ARBA00022692"/>
    </source>
</evidence>
<dbReference type="InterPro" id="IPR000719">
    <property type="entry name" value="Prot_kinase_dom"/>
</dbReference>
<keyword evidence="9" id="KW-0325">Glycoprotein</keyword>
<keyword evidence="14" id="KW-0418">Kinase</keyword>
<dbReference type="SUPFAM" id="SSF52058">
    <property type="entry name" value="L domain-like"/>
    <property type="match status" value="1"/>
</dbReference>
<evidence type="ECO:0000256" key="1">
    <source>
        <dbReference type="ARBA" id="ARBA00004167"/>
    </source>
</evidence>
<keyword evidence="15" id="KW-1185">Reference proteome</keyword>
<evidence type="ECO:0000256" key="2">
    <source>
        <dbReference type="ARBA" id="ARBA00022553"/>
    </source>
</evidence>
<dbReference type="FunFam" id="3.80.10.10:FF:000041">
    <property type="entry name" value="LRR receptor-like serine/threonine-protein kinase ERECTA"/>
    <property type="match status" value="1"/>
</dbReference>
<feature type="chain" id="PRO_5032527966" evidence="12">
    <location>
        <begin position="31"/>
        <end position="807"/>
    </location>
</feature>
<organism evidence="14 15">
    <name type="scientific">Carex littledalei</name>
    <dbReference type="NCBI Taxonomy" id="544730"/>
    <lineage>
        <taxon>Eukaryota</taxon>
        <taxon>Viridiplantae</taxon>
        <taxon>Streptophyta</taxon>
        <taxon>Embryophyta</taxon>
        <taxon>Tracheophyta</taxon>
        <taxon>Spermatophyta</taxon>
        <taxon>Magnoliopsida</taxon>
        <taxon>Liliopsida</taxon>
        <taxon>Poales</taxon>
        <taxon>Cyperaceae</taxon>
        <taxon>Cyperoideae</taxon>
        <taxon>Cariceae</taxon>
        <taxon>Carex</taxon>
        <taxon>Carex subgen. Euthyceras</taxon>
    </lineage>
</organism>
<dbReference type="AlphaFoldDB" id="A0A833QN17"/>
<evidence type="ECO:0000313" key="14">
    <source>
        <dbReference type="EMBL" id="KAF3326049.1"/>
    </source>
</evidence>
<keyword evidence="2" id="KW-0597">Phosphoprotein</keyword>
<dbReference type="GO" id="GO:0005524">
    <property type="term" value="F:ATP binding"/>
    <property type="evidence" value="ECO:0007669"/>
    <property type="project" value="InterPro"/>
</dbReference>
<keyword evidence="3" id="KW-0433">Leucine-rich repeat</keyword>
<name>A0A833QN17_9POAL</name>
<dbReference type="PANTHER" id="PTHR48007">
    <property type="entry name" value="LEUCINE-RICH REPEAT RECEPTOR-LIKE PROTEIN KINASE PXC1"/>
    <property type="match status" value="1"/>
</dbReference>
<dbReference type="Pfam" id="PF00560">
    <property type="entry name" value="LRR_1"/>
    <property type="match status" value="3"/>
</dbReference>
<keyword evidence="5 12" id="KW-0732">Signal</keyword>
<dbReference type="Gene3D" id="3.80.10.10">
    <property type="entry name" value="Ribonuclease Inhibitor"/>
    <property type="match status" value="2"/>
</dbReference>
<proteinExistence type="predicted"/>
<evidence type="ECO:0000256" key="12">
    <source>
        <dbReference type="SAM" id="SignalP"/>
    </source>
</evidence>
<dbReference type="Proteomes" id="UP000623129">
    <property type="component" value="Unassembled WGS sequence"/>
</dbReference>
<comment type="subcellular location">
    <subcellularLocation>
        <location evidence="1">Membrane</location>
        <topology evidence="1">Single-pass membrane protein</topology>
    </subcellularLocation>
</comment>
<dbReference type="PANTHER" id="PTHR48007:SF47">
    <property type="entry name" value="PROTEIN KINASE DOMAIN-CONTAINING PROTEIN"/>
    <property type="match status" value="1"/>
</dbReference>
<dbReference type="Pfam" id="PF13855">
    <property type="entry name" value="LRR_8"/>
    <property type="match status" value="1"/>
</dbReference>
<gene>
    <name evidence="14" type="ORF">FCM35_KLT09129</name>
</gene>
<accession>A0A833QN17</accession>
<dbReference type="EMBL" id="SWLB01000019">
    <property type="protein sequence ID" value="KAF3326049.1"/>
    <property type="molecule type" value="Genomic_DNA"/>
</dbReference>
<dbReference type="FunFam" id="3.80.10.10:FF:000722">
    <property type="entry name" value="Leucine-rich repeat receptor-like protein kinase"/>
    <property type="match status" value="1"/>
</dbReference>
<dbReference type="SMART" id="SM00369">
    <property type="entry name" value="LRR_TYP"/>
    <property type="match status" value="4"/>
</dbReference>
<keyword evidence="14" id="KW-0808">Transferase</keyword>
<sequence length="807" mass="86862">MNPSREASINSPSYISLTVLLFLLPSPLLAINPDIPLLLYFKYSILSDPSSVLSSWGYFDISPCSWNGVVCMGFPLTSAVSTNITTNTSSSISNTTDSSSSSNSWVPTFSRVIGLVLPNSQLLGPIAPELGMIKHLRHLDLSGNLFNGTLPGTLFSATELRVLSLSNNEISGEIPQSVGQLTDLQVLNLAGNALTGVVPTNITLLPNLTTLSLSNNYLHGDLPTGGFSSLETLDLSSNLLNGTLLAEFGGENLKYLNLSDNHLAGTIPPELGTTIPPNATVDFSFNNFTGPIPQTGAFLAQKPTAFLGNPDLCGMPLKNLCTIPSTLSNPPNGTEPVESKSPPAIAAIPNNTSGSSTINRGRAGKQGGNRMVTILAIVAGDLAGIAVLSVVFMYIYLVKKKRRQEGEQRESSVVKRMDANENGVVSDKAGASGSGLACCLRKKNRDGDETEETSESSESEAETPKDSSALQQIRKFKSKEEKNNLHPVLVTIEGPPELELETLLKASAYILGAAGPNIVYRAVLADGTALAVRRIGENGKSNGGDKLKDFETHVRAIARIRHPNVLRIRGFYWGPEEKLLIHDYATNGSLANISLRNKQGSSPLHLNWNTRVRIAKGIARGLSYIHEKKQVHGNIKPSNILLGFEFEPLIGDFGLDRLIRPDQSNRQFGSKRSALSLPDLSPSLPMSPFAGPSSSLGTSAPYQAPEMLKNLKSSSKSDVYSFGVVLLELISGRVFSDVELCQLNSALEEVDWVLRMVDAGLRGEVRGKEEAILSFFKLGFSCCAMLPQKRPSMKDAMQVLDRIPYDS</sequence>
<dbReference type="InterPro" id="IPR032675">
    <property type="entry name" value="LRR_dom_sf"/>
</dbReference>
<dbReference type="GO" id="GO:0004672">
    <property type="term" value="F:protein kinase activity"/>
    <property type="evidence" value="ECO:0007669"/>
    <property type="project" value="InterPro"/>
</dbReference>
<evidence type="ECO:0000256" key="3">
    <source>
        <dbReference type="ARBA" id="ARBA00022614"/>
    </source>
</evidence>
<evidence type="ECO:0000256" key="6">
    <source>
        <dbReference type="ARBA" id="ARBA00022737"/>
    </source>
</evidence>
<feature type="transmembrane region" description="Helical" evidence="11">
    <location>
        <begin position="374"/>
        <end position="397"/>
    </location>
</feature>
<keyword evidence="6" id="KW-0677">Repeat</keyword>
<dbReference type="InterPro" id="IPR011009">
    <property type="entry name" value="Kinase-like_dom_sf"/>
</dbReference>
<comment type="caution">
    <text evidence="14">The sequence shown here is derived from an EMBL/GenBank/DDBJ whole genome shotgun (WGS) entry which is preliminary data.</text>
</comment>
<dbReference type="OrthoDB" id="346907at2759"/>
<evidence type="ECO:0000256" key="5">
    <source>
        <dbReference type="ARBA" id="ARBA00022729"/>
    </source>
</evidence>
<protein>
    <submittedName>
        <fullName evidence="14">LRR receptor-like serine/threonine-protein kinase</fullName>
    </submittedName>
</protein>
<keyword evidence="14" id="KW-0675">Receptor</keyword>
<dbReference type="Gene3D" id="1.10.510.10">
    <property type="entry name" value="Transferase(Phosphotransferase) domain 1"/>
    <property type="match status" value="1"/>
</dbReference>
<keyword evidence="7 11" id="KW-1133">Transmembrane helix</keyword>
<feature type="region of interest" description="Disordered" evidence="10">
    <location>
        <begin position="442"/>
        <end position="469"/>
    </location>
</feature>
<dbReference type="InterPro" id="IPR013210">
    <property type="entry name" value="LRR_N_plant-typ"/>
</dbReference>
<evidence type="ECO:0000256" key="7">
    <source>
        <dbReference type="ARBA" id="ARBA00022989"/>
    </source>
</evidence>
<dbReference type="Pfam" id="PF00069">
    <property type="entry name" value="Pkinase"/>
    <property type="match status" value="1"/>
</dbReference>
<dbReference type="SUPFAM" id="SSF56112">
    <property type="entry name" value="Protein kinase-like (PK-like)"/>
    <property type="match status" value="1"/>
</dbReference>
<evidence type="ECO:0000256" key="11">
    <source>
        <dbReference type="SAM" id="Phobius"/>
    </source>
</evidence>
<dbReference type="InterPro" id="IPR001611">
    <property type="entry name" value="Leu-rich_rpt"/>
</dbReference>
<evidence type="ECO:0000256" key="9">
    <source>
        <dbReference type="ARBA" id="ARBA00023180"/>
    </source>
</evidence>
<reference evidence="14" key="1">
    <citation type="submission" date="2020-01" db="EMBL/GenBank/DDBJ databases">
        <title>Genome sequence of Kobresia littledalei, the first chromosome-level genome in the family Cyperaceae.</title>
        <authorList>
            <person name="Qu G."/>
        </authorList>
    </citation>
    <scope>NUCLEOTIDE SEQUENCE</scope>
    <source>
        <strain evidence="14">C.B.Clarke</strain>
        <tissue evidence="14">Leaf</tissue>
    </source>
</reference>
<keyword evidence="4 11" id="KW-0812">Transmembrane</keyword>
<feature type="domain" description="Protein kinase" evidence="13">
    <location>
        <begin position="505"/>
        <end position="806"/>
    </location>
</feature>
<feature type="compositionally biased region" description="Acidic residues" evidence="10">
    <location>
        <begin position="448"/>
        <end position="461"/>
    </location>
</feature>
<dbReference type="InterPro" id="IPR003591">
    <property type="entry name" value="Leu-rich_rpt_typical-subtyp"/>
</dbReference>
<dbReference type="PROSITE" id="PS50011">
    <property type="entry name" value="PROTEIN_KINASE_DOM"/>
    <property type="match status" value="1"/>
</dbReference>
<dbReference type="GO" id="GO:0016020">
    <property type="term" value="C:membrane"/>
    <property type="evidence" value="ECO:0007669"/>
    <property type="project" value="UniProtKB-SubCell"/>
</dbReference>
<feature type="signal peptide" evidence="12">
    <location>
        <begin position="1"/>
        <end position="30"/>
    </location>
</feature>
<dbReference type="Pfam" id="PF08263">
    <property type="entry name" value="LRRNT_2"/>
    <property type="match status" value="1"/>
</dbReference>
<evidence type="ECO:0000256" key="10">
    <source>
        <dbReference type="SAM" id="MobiDB-lite"/>
    </source>
</evidence>
<evidence type="ECO:0000313" key="15">
    <source>
        <dbReference type="Proteomes" id="UP000623129"/>
    </source>
</evidence>
<dbReference type="Gene3D" id="3.30.200.20">
    <property type="entry name" value="Phosphorylase Kinase, domain 1"/>
    <property type="match status" value="1"/>
</dbReference>
<evidence type="ECO:0000256" key="8">
    <source>
        <dbReference type="ARBA" id="ARBA00023136"/>
    </source>
</evidence>
<dbReference type="InterPro" id="IPR046959">
    <property type="entry name" value="PRK1-6/SRF4-like"/>
</dbReference>
<keyword evidence="8 11" id="KW-0472">Membrane</keyword>